<dbReference type="SUPFAM" id="SSF63748">
    <property type="entry name" value="Tudor/PWWP/MBT"/>
    <property type="match status" value="1"/>
</dbReference>
<name>A0AAF3EZ50_9BILA</name>
<dbReference type="Proteomes" id="UP000887575">
    <property type="component" value="Unassembled WGS sequence"/>
</dbReference>
<dbReference type="Pfam" id="PF00567">
    <property type="entry name" value="TUDOR"/>
    <property type="match status" value="1"/>
</dbReference>
<dbReference type="PANTHER" id="PTHR16442:SF1">
    <property type="entry name" value="RING FINGER PROTEIN 17"/>
    <property type="match status" value="1"/>
</dbReference>
<dbReference type="Gene3D" id="2.30.30.140">
    <property type="match status" value="1"/>
</dbReference>
<feature type="compositionally biased region" description="Acidic residues" evidence="1">
    <location>
        <begin position="286"/>
        <end position="302"/>
    </location>
</feature>
<dbReference type="WBParaSite" id="MBELARI_LOCUS19473">
    <property type="protein sequence ID" value="MBELARI_LOCUS19473"/>
    <property type="gene ID" value="MBELARI_LOCUS19473"/>
</dbReference>
<keyword evidence="3" id="KW-1185">Reference proteome</keyword>
<protein>
    <recommendedName>
        <fullName evidence="2">Tudor domain-containing protein</fullName>
    </recommendedName>
</protein>
<accession>A0AAF3EZ50</accession>
<reference evidence="4" key="1">
    <citation type="submission" date="2024-02" db="UniProtKB">
        <authorList>
            <consortium name="WormBaseParasite"/>
        </authorList>
    </citation>
    <scope>IDENTIFICATION</scope>
</reference>
<dbReference type="PANTHER" id="PTHR16442">
    <property type="entry name" value="RING FINGER PROTEIN 17"/>
    <property type="match status" value="1"/>
</dbReference>
<evidence type="ECO:0000259" key="2">
    <source>
        <dbReference type="Pfam" id="PF00567"/>
    </source>
</evidence>
<evidence type="ECO:0000313" key="4">
    <source>
        <dbReference type="WBParaSite" id="MBELARI_LOCUS19473"/>
    </source>
</evidence>
<evidence type="ECO:0000313" key="3">
    <source>
        <dbReference type="Proteomes" id="UP000887575"/>
    </source>
</evidence>
<proteinExistence type="predicted"/>
<feature type="domain" description="Tudor" evidence="2">
    <location>
        <begin position="102"/>
        <end position="212"/>
    </location>
</feature>
<evidence type="ECO:0000256" key="1">
    <source>
        <dbReference type="SAM" id="MobiDB-lite"/>
    </source>
</evidence>
<dbReference type="AlphaFoldDB" id="A0AAF3EZ50"/>
<sequence>MDVLNWNPSTSFHNWQGKGFGSRGNVKLSACQDLVIVPGGPDWVIRELDEKFPECCWKFAATSSIAQYHFAQAVKPNERLFFPNLAPSKRSTPSIPVFFATLPHFYSPTDFSVQPKYLDEFRNRICEEMEDEYREKRMPKMDYDHLVIGVACATFDGQRWVRTRVLKHSGPENVFVEFVDFGTTKIVAISDLYRLKKRFGKVPPMALRCRIQDVYVNDLDAHKVDAFQKMIVDCGNIVRVELAALDEPYVVNLYHPTIIGINLATSFYRTDTMAAKQLYKPVIDDTPNDEDDDYTDDESSEIDGDEQEIAQVKVIRSLPKAPKIFRAALQTLIIANLENAGCVFLHESNQIDRRIRMEAKMKKMFLEKSLHVLPSEWISLSTACVFVEERNEDLQIHRATIESVEANYVELFFCDLGFWKRLAHEATRKQLYALSEEFSDEPMVYVVSLTDRGRYPHPDLTAQLKQLTSHSTKVKFEREQESKHMPIRGILSNDLHNDLLREAEERLESKRINVKTWALLPYNQSPLHNIISRFINLSFIHQPHPPHSFCRGSLSFETLPMNE</sequence>
<organism evidence="3 4">
    <name type="scientific">Mesorhabditis belari</name>
    <dbReference type="NCBI Taxonomy" id="2138241"/>
    <lineage>
        <taxon>Eukaryota</taxon>
        <taxon>Metazoa</taxon>
        <taxon>Ecdysozoa</taxon>
        <taxon>Nematoda</taxon>
        <taxon>Chromadorea</taxon>
        <taxon>Rhabditida</taxon>
        <taxon>Rhabditina</taxon>
        <taxon>Rhabditomorpha</taxon>
        <taxon>Rhabditoidea</taxon>
        <taxon>Rhabditidae</taxon>
        <taxon>Mesorhabditinae</taxon>
        <taxon>Mesorhabditis</taxon>
    </lineage>
</organism>
<feature type="region of interest" description="Disordered" evidence="1">
    <location>
        <begin position="283"/>
        <end position="302"/>
    </location>
</feature>
<dbReference type="InterPro" id="IPR002999">
    <property type="entry name" value="Tudor"/>
</dbReference>